<keyword evidence="3" id="KW-1185">Reference proteome</keyword>
<reference evidence="2" key="1">
    <citation type="journal article" date="2014" name="Int. J. Syst. Evol. Microbiol.">
        <title>Complete genome sequence of Corynebacterium casei LMG S-19264T (=DSM 44701T), isolated from a smear-ripened cheese.</title>
        <authorList>
            <consortium name="US DOE Joint Genome Institute (JGI-PGF)"/>
            <person name="Walter F."/>
            <person name="Albersmeier A."/>
            <person name="Kalinowski J."/>
            <person name="Ruckert C."/>
        </authorList>
    </citation>
    <scope>NUCLEOTIDE SEQUENCE</scope>
    <source>
        <strain evidence="2">CGMCC 1.15880</strain>
    </source>
</reference>
<dbReference type="GO" id="GO:0009986">
    <property type="term" value="C:cell surface"/>
    <property type="evidence" value="ECO:0007669"/>
    <property type="project" value="TreeGrafter"/>
</dbReference>
<dbReference type="GO" id="GO:0045335">
    <property type="term" value="C:phagocytic vesicle"/>
    <property type="evidence" value="ECO:0007669"/>
    <property type="project" value="TreeGrafter"/>
</dbReference>
<sequence length="132" mass="14032">MDGTGTLAQAFSQQTTSPLVGMQIITATGEIFNHVDGNEPMWAEEGDRAVKIKVAFAAPFQRPPHVTIGISGIDASRAQNLRFNITAEDVTREGFVLSFVTWDDTKIARASASWSAIGAAVPVSALRRGVGS</sequence>
<proteinExistence type="predicted"/>
<dbReference type="RefSeq" id="WP_229678400.1">
    <property type="nucleotide sequence ID" value="NZ_BMKA01000001.1"/>
</dbReference>
<dbReference type="PANTHER" id="PTHR46938">
    <property type="entry name" value="DISCOIDIN-1 SUBUNIT A-RELATED-RELATED"/>
    <property type="match status" value="1"/>
</dbReference>
<comment type="caution">
    <text evidence="2">The sequence shown here is derived from an EMBL/GenBank/DDBJ whole genome shotgun (WGS) entry which is preliminary data.</text>
</comment>
<evidence type="ECO:0000313" key="2">
    <source>
        <dbReference type="EMBL" id="GGA07497.1"/>
    </source>
</evidence>
<dbReference type="Proteomes" id="UP000628017">
    <property type="component" value="Unassembled WGS sequence"/>
</dbReference>
<evidence type="ECO:0000259" key="1">
    <source>
        <dbReference type="Pfam" id="PF09458"/>
    </source>
</evidence>
<dbReference type="AlphaFoldDB" id="A0A916VMH0"/>
<dbReference type="GO" id="GO:0070492">
    <property type="term" value="F:oligosaccharide binding"/>
    <property type="evidence" value="ECO:0007669"/>
    <property type="project" value="TreeGrafter"/>
</dbReference>
<organism evidence="2 3">
    <name type="scientific">Neptunicoccus cionae</name>
    <dbReference type="NCBI Taxonomy" id="2035344"/>
    <lineage>
        <taxon>Bacteria</taxon>
        <taxon>Pseudomonadati</taxon>
        <taxon>Pseudomonadota</taxon>
        <taxon>Alphaproteobacteria</taxon>
        <taxon>Rhodobacterales</taxon>
        <taxon>Paracoccaceae</taxon>
        <taxon>Neptunicoccus</taxon>
    </lineage>
</organism>
<protein>
    <recommendedName>
        <fullName evidence="1">H-type lectin domain-containing protein</fullName>
    </recommendedName>
</protein>
<dbReference type="GO" id="GO:0030247">
    <property type="term" value="F:polysaccharide binding"/>
    <property type="evidence" value="ECO:0007669"/>
    <property type="project" value="TreeGrafter"/>
</dbReference>
<dbReference type="InterPro" id="IPR052487">
    <property type="entry name" value="Galactose-binding_lectin"/>
</dbReference>
<dbReference type="GO" id="GO:0046871">
    <property type="term" value="F:N-acetylgalactosamine binding"/>
    <property type="evidence" value="ECO:0007669"/>
    <property type="project" value="TreeGrafter"/>
</dbReference>
<dbReference type="InterPro" id="IPR019019">
    <property type="entry name" value="H-type_lectin_domain"/>
</dbReference>
<feature type="domain" description="H-type lectin" evidence="1">
    <location>
        <begin position="52"/>
        <end position="117"/>
    </location>
</feature>
<dbReference type="InterPro" id="IPR037221">
    <property type="entry name" value="H-type_lectin_dom_sf"/>
</dbReference>
<dbReference type="EMBL" id="BMKA01000001">
    <property type="protein sequence ID" value="GGA07497.1"/>
    <property type="molecule type" value="Genomic_DNA"/>
</dbReference>
<dbReference type="Gene3D" id="2.60.40.2080">
    <property type="match status" value="1"/>
</dbReference>
<gene>
    <name evidence="2" type="ORF">GCM10011498_04190</name>
</gene>
<reference evidence="2" key="2">
    <citation type="submission" date="2020-09" db="EMBL/GenBank/DDBJ databases">
        <authorList>
            <person name="Sun Q."/>
            <person name="Zhou Y."/>
        </authorList>
    </citation>
    <scope>NUCLEOTIDE SEQUENCE</scope>
    <source>
        <strain evidence="2">CGMCC 1.15880</strain>
    </source>
</reference>
<name>A0A916VMH0_9RHOB</name>
<dbReference type="Pfam" id="PF09458">
    <property type="entry name" value="H_lectin"/>
    <property type="match status" value="1"/>
</dbReference>
<evidence type="ECO:0000313" key="3">
    <source>
        <dbReference type="Proteomes" id="UP000628017"/>
    </source>
</evidence>
<dbReference type="SUPFAM" id="SSF141086">
    <property type="entry name" value="Agglutinin HPA-like"/>
    <property type="match status" value="1"/>
</dbReference>
<accession>A0A916VMH0</accession>
<dbReference type="GO" id="GO:0098609">
    <property type="term" value="P:cell-cell adhesion"/>
    <property type="evidence" value="ECO:0007669"/>
    <property type="project" value="TreeGrafter"/>
</dbReference>
<dbReference type="GO" id="GO:0098636">
    <property type="term" value="C:protein complex involved in cell adhesion"/>
    <property type="evidence" value="ECO:0007669"/>
    <property type="project" value="TreeGrafter"/>
</dbReference>